<dbReference type="RefSeq" id="WP_265557899.1">
    <property type="nucleotide sequence ID" value="NZ_CP092471.1"/>
</dbReference>
<dbReference type="Proteomes" id="UP001065265">
    <property type="component" value="Chromosome"/>
</dbReference>
<proteinExistence type="predicted"/>
<evidence type="ECO:0000256" key="1">
    <source>
        <dbReference type="SAM" id="MobiDB-lite"/>
    </source>
</evidence>
<evidence type="ECO:0000313" key="3">
    <source>
        <dbReference type="EMBL" id="UVI38721.1"/>
    </source>
</evidence>
<keyword evidence="2" id="KW-0732">Signal</keyword>
<feature type="compositionally biased region" description="Polar residues" evidence="1">
    <location>
        <begin position="197"/>
        <end position="208"/>
    </location>
</feature>
<dbReference type="EMBL" id="CP092471">
    <property type="protein sequence ID" value="UVI38721.1"/>
    <property type="molecule type" value="Genomic_DNA"/>
</dbReference>
<feature type="chain" id="PRO_5047233689" evidence="2">
    <location>
        <begin position="25"/>
        <end position="208"/>
    </location>
</feature>
<feature type="region of interest" description="Disordered" evidence="1">
    <location>
        <begin position="187"/>
        <end position="208"/>
    </location>
</feature>
<evidence type="ECO:0000313" key="4">
    <source>
        <dbReference type="Proteomes" id="UP001065265"/>
    </source>
</evidence>
<reference evidence="3" key="1">
    <citation type="submission" date="2022-02" db="EMBL/GenBank/DDBJ databases">
        <title>Qipengyuania spongiae sp. nov., isolated from marine sponge.</title>
        <authorList>
            <person name="Li Z."/>
            <person name="Zhang M."/>
        </authorList>
    </citation>
    <scope>NUCLEOTIDE SEQUENCE</scope>
    <source>
        <strain evidence="3">PHS-Z21</strain>
    </source>
</reference>
<sequence>MTSRNCARFLLATLAVSMASQANAREKQEEVVHERGPDAGDVATTPLRDLNLMREDLPEVLAEAIMATYASERLAECADIEREIARLDAVLGTDLDQEQNEEGRISVGRLAEQAIGSFIPFRSIIREISGAADAQRDLRVAIVAGFTRRGFLKGLGEARDCPFPARPMSVRVTVDGAQVYDMGAGQLAVGGGPGAPTGSTRNDASKGN</sequence>
<feature type="signal peptide" evidence="2">
    <location>
        <begin position="1"/>
        <end position="24"/>
    </location>
</feature>
<protein>
    <submittedName>
        <fullName evidence="3">Uncharacterized protein</fullName>
    </submittedName>
</protein>
<name>A0ABY5T0E4_9SPHN</name>
<evidence type="ECO:0000256" key="2">
    <source>
        <dbReference type="SAM" id="SignalP"/>
    </source>
</evidence>
<organism evidence="3 4">
    <name type="scientific">Qipengyuania spongiae</name>
    <dbReference type="NCBI Taxonomy" id="2909673"/>
    <lineage>
        <taxon>Bacteria</taxon>
        <taxon>Pseudomonadati</taxon>
        <taxon>Pseudomonadota</taxon>
        <taxon>Alphaproteobacteria</taxon>
        <taxon>Sphingomonadales</taxon>
        <taxon>Erythrobacteraceae</taxon>
        <taxon>Qipengyuania</taxon>
    </lineage>
</organism>
<accession>A0ABY5T0E4</accession>
<gene>
    <name evidence="3" type="ORF">L1F33_10735</name>
</gene>
<keyword evidence="4" id="KW-1185">Reference proteome</keyword>